<name>A0AC35U6X8_9BILA</name>
<evidence type="ECO:0000313" key="1">
    <source>
        <dbReference type="Proteomes" id="UP000095286"/>
    </source>
</evidence>
<protein>
    <submittedName>
        <fullName evidence="2">Uncharacterized protein</fullName>
    </submittedName>
</protein>
<dbReference type="Proteomes" id="UP000095286">
    <property type="component" value="Unplaced"/>
</dbReference>
<organism evidence="1 2">
    <name type="scientific">Rhabditophanes sp. KR3021</name>
    <dbReference type="NCBI Taxonomy" id="114890"/>
    <lineage>
        <taxon>Eukaryota</taxon>
        <taxon>Metazoa</taxon>
        <taxon>Ecdysozoa</taxon>
        <taxon>Nematoda</taxon>
        <taxon>Chromadorea</taxon>
        <taxon>Rhabditida</taxon>
        <taxon>Tylenchina</taxon>
        <taxon>Panagrolaimomorpha</taxon>
        <taxon>Strongyloidoidea</taxon>
        <taxon>Alloionematidae</taxon>
        <taxon>Rhabditophanes</taxon>
    </lineage>
</organism>
<accession>A0AC35U6X8</accession>
<dbReference type="WBParaSite" id="RSKR_0000806800.1">
    <property type="protein sequence ID" value="RSKR_0000806800.1"/>
    <property type="gene ID" value="RSKR_0000806800"/>
</dbReference>
<proteinExistence type="predicted"/>
<reference evidence="2" key="1">
    <citation type="submission" date="2016-11" db="UniProtKB">
        <authorList>
            <consortium name="WormBaseParasite"/>
        </authorList>
    </citation>
    <scope>IDENTIFICATION</scope>
    <source>
        <strain evidence="2">KR3021</strain>
    </source>
</reference>
<sequence>MIFTQTIFPADYLYAFTVSGCWMDLIIRYMELGIFQLGTPRLEIPEGHHHGVNHEDHERNSGNHDSSDKEHELVETETLSIESSDLTSSSNSIISKIADEKLS</sequence>
<evidence type="ECO:0000313" key="2">
    <source>
        <dbReference type="WBParaSite" id="RSKR_0000806800.1"/>
    </source>
</evidence>